<dbReference type="OrthoDB" id="8193167at2759"/>
<name>A0A9P0JTP5_ACAOB</name>
<dbReference type="EMBL" id="CAKOFQ010006692">
    <property type="protein sequence ID" value="CAH1961167.1"/>
    <property type="molecule type" value="Genomic_DNA"/>
</dbReference>
<evidence type="ECO:0000313" key="2">
    <source>
        <dbReference type="Proteomes" id="UP001152888"/>
    </source>
</evidence>
<proteinExistence type="predicted"/>
<dbReference type="Proteomes" id="UP001152888">
    <property type="component" value="Unassembled WGS sequence"/>
</dbReference>
<keyword evidence="2" id="KW-1185">Reference proteome</keyword>
<organism evidence="1 2">
    <name type="scientific">Acanthoscelides obtectus</name>
    <name type="common">Bean weevil</name>
    <name type="synonym">Bruchus obtectus</name>
    <dbReference type="NCBI Taxonomy" id="200917"/>
    <lineage>
        <taxon>Eukaryota</taxon>
        <taxon>Metazoa</taxon>
        <taxon>Ecdysozoa</taxon>
        <taxon>Arthropoda</taxon>
        <taxon>Hexapoda</taxon>
        <taxon>Insecta</taxon>
        <taxon>Pterygota</taxon>
        <taxon>Neoptera</taxon>
        <taxon>Endopterygota</taxon>
        <taxon>Coleoptera</taxon>
        <taxon>Polyphaga</taxon>
        <taxon>Cucujiformia</taxon>
        <taxon>Chrysomeloidea</taxon>
        <taxon>Chrysomelidae</taxon>
        <taxon>Bruchinae</taxon>
        <taxon>Bruchini</taxon>
        <taxon>Acanthoscelides</taxon>
    </lineage>
</organism>
<dbReference type="AlphaFoldDB" id="A0A9P0JTP5"/>
<protein>
    <submittedName>
        <fullName evidence="1">Uncharacterized protein</fullName>
    </submittedName>
</protein>
<evidence type="ECO:0000313" key="1">
    <source>
        <dbReference type="EMBL" id="CAH1961167.1"/>
    </source>
</evidence>
<reference evidence="1" key="1">
    <citation type="submission" date="2022-03" db="EMBL/GenBank/DDBJ databases">
        <authorList>
            <person name="Sayadi A."/>
        </authorList>
    </citation>
    <scope>NUCLEOTIDE SEQUENCE</scope>
</reference>
<comment type="caution">
    <text evidence="1">The sequence shown here is derived from an EMBL/GenBank/DDBJ whole genome shotgun (WGS) entry which is preliminary data.</text>
</comment>
<sequence>MYLDNHGTTINAFKNNFAGRRWTECFVEHHKKELSQRFCSNIKRVRAAVNAEIINNFFEHLTTEIKDVPPDCIYNYDETNLFHDAGKKRVLSKRGCKYPQAIKNSTKTASLMVCGNAAGEVLPPYVNYKAEIM</sequence>
<gene>
    <name evidence="1" type="ORF">ACAOBT_LOCUS4009</name>
</gene>
<accession>A0A9P0JTP5</accession>